<proteinExistence type="inferred from homology"/>
<reference evidence="11" key="1">
    <citation type="submission" date="2016-10" db="EMBL/GenBank/DDBJ databases">
        <authorList>
            <person name="Varghese N."/>
            <person name="Submissions S."/>
        </authorList>
    </citation>
    <scope>NUCLEOTIDE SEQUENCE [LARGE SCALE GENOMIC DNA]</scope>
    <source>
        <strain evidence="11">Gh-48</strain>
    </source>
</reference>
<organism evidence="10 11">
    <name type="scientific">Mucilaginibacter gossypiicola</name>
    <dbReference type="NCBI Taxonomy" id="551995"/>
    <lineage>
        <taxon>Bacteria</taxon>
        <taxon>Pseudomonadati</taxon>
        <taxon>Bacteroidota</taxon>
        <taxon>Sphingobacteriia</taxon>
        <taxon>Sphingobacteriales</taxon>
        <taxon>Sphingobacteriaceae</taxon>
        <taxon>Mucilaginibacter</taxon>
    </lineage>
</organism>
<name>A0A1H8RVW1_9SPHI</name>
<dbReference type="Pfam" id="PF02156">
    <property type="entry name" value="Glyco_hydro_26"/>
    <property type="match status" value="1"/>
</dbReference>
<dbReference type="OrthoDB" id="9803686at2"/>
<feature type="domain" description="GH26" evidence="9">
    <location>
        <begin position="43"/>
        <end position="368"/>
    </location>
</feature>
<feature type="active site" description="Nucleophile" evidence="4 7">
    <location>
        <position position="303"/>
    </location>
</feature>
<keyword evidence="11" id="KW-1185">Reference proteome</keyword>
<keyword evidence="3 7" id="KW-0326">Glycosidase</keyword>
<evidence type="ECO:0000313" key="10">
    <source>
        <dbReference type="EMBL" id="SEO70288.1"/>
    </source>
</evidence>
<dbReference type="PROSITE" id="PS51764">
    <property type="entry name" value="GH26"/>
    <property type="match status" value="1"/>
</dbReference>
<evidence type="ECO:0000256" key="3">
    <source>
        <dbReference type="ARBA" id="ARBA00023295"/>
    </source>
</evidence>
<dbReference type="STRING" id="551995.SAMN05192574_11140"/>
<evidence type="ECO:0000259" key="9">
    <source>
        <dbReference type="PROSITE" id="PS51764"/>
    </source>
</evidence>
<evidence type="ECO:0000256" key="6">
    <source>
        <dbReference type="PIRSR" id="PIRSR018168-3"/>
    </source>
</evidence>
<feature type="chain" id="PRO_5011565476" evidence="8">
    <location>
        <begin position="32"/>
        <end position="384"/>
    </location>
</feature>
<evidence type="ECO:0000256" key="4">
    <source>
        <dbReference type="PIRSR" id="PIRSR018168-1"/>
    </source>
</evidence>
<protein>
    <submittedName>
        <fullName evidence="10">Mannan endo-1,4-beta-mannosidase</fullName>
    </submittedName>
</protein>
<keyword evidence="8" id="KW-0732">Signal</keyword>
<dbReference type="InterPro" id="IPR022790">
    <property type="entry name" value="GH26_dom"/>
</dbReference>
<dbReference type="GO" id="GO:0016985">
    <property type="term" value="F:mannan endo-1,4-beta-mannosidase activity"/>
    <property type="evidence" value="ECO:0007669"/>
    <property type="project" value="InterPro"/>
</dbReference>
<dbReference type="Proteomes" id="UP000198942">
    <property type="component" value="Unassembled WGS sequence"/>
</dbReference>
<feature type="signal peptide" evidence="8">
    <location>
        <begin position="1"/>
        <end position="31"/>
    </location>
</feature>
<comment type="similarity">
    <text evidence="1 7">Belongs to the glycosyl hydrolase 26 family.</text>
</comment>
<evidence type="ECO:0000256" key="5">
    <source>
        <dbReference type="PIRSR" id="PIRSR018168-2"/>
    </source>
</evidence>
<feature type="binding site" evidence="5">
    <location>
        <position position="203"/>
    </location>
    <ligand>
        <name>substrate</name>
    </ligand>
</feature>
<dbReference type="PRINTS" id="PR00739">
    <property type="entry name" value="GLHYDRLASE26"/>
</dbReference>
<dbReference type="AlphaFoldDB" id="A0A1H8RVW1"/>
<dbReference type="RefSeq" id="WP_091217912.1">
    <property type="nucleotide sequence ID" value="NZ_FOCL01000011.1"/>
</dbReference>
<dbReference type="PIRSF" id="PIRSF018168">
    <property type="entry name" value="Mannan-1_4-beta-mannosidase"/>
    <property type="match status" value="1"/>
</dbReference>
<evidence type="ECO:0000256" key="8">
    <source>
        <dbReference type="SAM" id="SignalP"/>
    </source>
</evidence>
<gene>
    <name evidence="10" type="ORF">SAMN05192574_11140</name>
</gene>
<dbReference type="InterPro" id="IPR000805">
    <property type="entry name" value="Glyco_hydro_26"/>
</dbReference>
<dbReference type="InterPro" id="IPR017853">
    <property type="entry name" value="GH"/>
</dbReference>
<feature type="active site" description="Proton donor" evidence="4 7">
    <location>
        <position position="198"/>
    </location>
</feature>
<keyword evidence="2 7" id="KW-0378">Hydrolase</keyword>
<dbReference type="EMBL" id="FOCL01000011">
    <property type="protein sequence ID" value="SEO70288.1"/>
    <property type="molecule type" value="Genomic_DNA"/>
</dbReference>
<dbReference type="InterPro" id="IPR016714">
    <property type="entry name" value="MANB/E"/>
</dbReference>
<dbReference type="SUPFAM" id="SSF51445">
    <property type="entry name" value="(Trans)glycosidases"/>
    <property type="match status" value="1"/>
</dbReference>
<accession>A0A1H8RVW1</accession>
<feature type="site" description="Plays an important role in maintaining the position of the catalytic nucleophile" evidence="6">
    <location>
        <position position="197"/>
    </location>
</feature>
<evidence type="ECO:0000256" key="2">
    <source>
        <dbReference type="ARBA" id="ARBA00022801"/>
    </source>
</evidence>
<dbReference type="Gene3D" id="3.20.20.80">
    <property type="entry name" value="Glycosidases"/>
    <property type="match status" value="1"/>
</dbReference>
<evidence type="ECO:0000256" key="7">
    <source>
        <dbReference type="PROSITE-ProRule" id="PRU01100"/>
    </source>
</evidence>
<sequence length="384" mass="44188">MRNKREIAIMSKAFRVIIILCLLIKSSTAMAQLFEPADKKATAETRQLFYSMQRLVNAGVIFGHHDDLAYGVGWRAEPGRSDVKSVTGSYPALYGWDLARIEHDSIHDINGIPFKQQKQFVKDVYARGGINTFCWHMDSPTNGKTAWDTTQHTVKDLITGGAFHDVYVAYLDRAANYLADIKGPEGEAIPILFRPFHELTGNWFWWCKNTSTPDEFKALWCFTIDYLRDKKKLHNLLIVYSAADFESEDEFLERYPGDAYADFIGFDNYCTSSVDRFQTKLDKRLTIVDAIAAKHHKISCLPETGYEGIPMADWWTKVLLQTLAKHRVSYVMAWRNGNEHHYYVPYPGQTSADDFIEFYNSPQTIFQNRITPLGIYGKPNWETR</sequence>
<evidence type="ECO:0000313" key="11">
    <source>
        <dbReference type="Proteomes" id="UP000198942"/>
    </source>
</evidence>
<feature type="binding site" evidence="5">
    <location>
        <position position="269"/>
    </location>
    <ligand>
        <name>substrate</name>
    </ligand>
</feature>
<dbReference type="PANTHER" id="PTHR40079">
    <property type="entry name" value="MANNAN ENDO-1,4-BETA-MANNOSIDASE E-RELATED"/>
    <property type="match status" value="1"/>
</dbReference>
<dbReference type="GO" id="GO:0006080">
    <property type="term" value="P:substituted mannan metabolic process"/>
    <property type="evidence" value="ECO:0007669"/>
    <property type="project" value="InterPro"/>
</dbReference>
<feature type="binding site" evidence="5">
    <location>
        <position position="136"/>
    </location>
    <ligand>
        <name>substrate</name>
    </ligand>
</feature>
<evidence type="ECO:0000256" key="1">
    <source>
        <dbReference type="ARBA" id="ARBA00007754"/>
    </source>
</evidence>
<dbReference type="PANTHER" id="PTHR40079:SF4">
    <property type="entry name" value="GH26 DOMAIN-CONTAINING PROTEIN-RELATED"/>
    <property type="match status" value="1"/>
</dbReference>